<proteinExistence type="predicted"/>
<organism evidence="2 3">
    <name type="scientific">Cymbomonas tetramitiformis</name>
    <dbReference type="NCBI Taxonomy" id="36881"/>
    <lineage>
        <taxon>Eukaryota</taxon>
        <taxon>Viridiplantae</taxon>
        <taxon>Chlorophyta</taxon>
        <taxon>Pyramimonadophyceae</taxon>
        <taxon>Pyramimonadales</taxon>
        <taxon>Pyramimonadaceae</taxon>
        <taxon>Cymbomonas</taxon>
    </lineage>
</organism>
<keyword evidence="3" id="KW-1185">Reference proteome</keyword>
<feature type="compositionally biased region" description="Low complexity" evidence="1">
    <location>
        <begin position="1"/>
        <end position="18"/>
    </location>
</feature>
<dbReference type="EMBL" id="LGRX02006822">
    <property type="protein sequence ID" value="KAK3276024.1"/>
    <property type="molecule type" value="Genomic_DNA"/>
</dbReference>
<dbReference type="Proteomes" id="UP001190700">
    <property type="component" value="Unassembled WGS sequence"/>
</dbReference>
<sequence>MNGAAAPPAVPAANEAPAVGVSGDLPAASEAPAEDVSGDREATLSLAGPERPTLGEMGAAPPPGTRQWAGRSASRGPGVEAPAEDVSPGIVSHSLASSDAILEEAS</sequence>
<reference evidence="2 3" key="1">
    <citation type="journal article" date="2015" name="Genome Biol. Evol.">
        <title>Comparative Genomics of a Bacterivorous Green Alga Reveals Evolutionary Causalities and Consequences of Phago-Mixotrophic Mode of Nutrition.</title>
        <authorList>
            <person name="Burns J.A."/>
            <person name="Paasch A."/>
            <person name="Narechania A."/>
            <person name="Kim E."/>
        </authorList>
    </citation>
    <scope>NUCLEOTIDE SEQUENCE [LARGE SCALE GENOMIC DNA]</scope>
    <source>
        <strain evidence="2 3">PLY_AMNH</strain>
    </source>
</reference>
<gene>
    <name evidence="2" type="ORF">CYMTET_15877</name>
</gene>
<evidence type="ECO:0000256" key="1">
    <source>
        <dbReference type="SAM" id="MobiDB-lite"/>
    </source>
</evidence>
<protein>
    <submittedName>
        <fullName evidence="2">Uncharacterized protein</fullName>
    </submittedName>
</protein>
<feature type="region of interest" description="Disordered" evidence="1">
    <location>
        <begin position="1"/>
        <end position="106"/>
    </location>
</feature>
<evidence type="ECO:0000313" key="2">
    <source>
        <dbReference type="EMBL" id="KAK3276024.1"/>
    </source>
</evidence>
<name>A0AAE0GDB2_9CHLO</name>
<accession>A0AAE0GDB2</accession>
<evidence type="ECO:0000313" key="3">
    <source>
        <dbReference type="Proteomes" id="UP001190700"/>
    </source>
</evidence>
<comment type="caution">
    <text evidence="2">The sequence shown here is derived from an EMBL/GenBank/DDBJ whole genome shotgun (WGS) entry which is preliminary data.</text>
</comment>
<dbReference type="AlphaFoldDB" id="A0AAE0GDB2"/>